<dbReference type="Proteomes" id="UP000178367">
    <property type="component" value="Unassembled WGS sequence"/>
</dbReference>
<organism evidence="1 2">
    <name type="scientific">Candidatus Falkowbacteria bacterium RIFOXYA2_FULL_47_19</name>
    <dbReference type="NCBI Taxonomy" id="1797994"/>
    <lineage>
        <taxon>Bacteria</taxon>
        <taxon>Candidatus Falkowiibacteriota</taxon>
    </lineage>
</organism>
<comment type="caution">
    <text evidence="1">The sequence shown here is derived from an EMBL/GenBank/DDBJ whole genome shotgun (WGS) entry which is preliminary data.</text>
</comment>
<reference evidence="1 2" key="1">
    <citation type="journal article" date="2016" name="Nat. Commun.">
        <title>Thousands of microbial genomes shed light on interconnected biogeochemical processes in an aquifer system.</title>
        <authorList>
            <person name="Anantharaman K."/>
            <person name="Brown C.T."/>
            <person name="Hug L.A."/>
            <person name="Sharon I."/>
            <person name="Castelle C.J."/>
            <person name="Probst A.J."/>
            <person name="Thomas B.C."/>
            <person name="Singh A."/>
            <person name="Wilkins M.J."/>
            <person name="Karaoz U."/>
            <person name="Brodie E.L."/>
            <person name="Williams K.H."/>
            <person name="Hubbard S.S."/>
            <person name="Banfield J.F."/>
        </authorList>
    </citation>
    <scope>NUCLEOTIDE SEQUENCE [LARGE SCALE GENOMIC DNA]</scope>
</reference>
<dbReference type="EMBL" id="MFGB01000016">
    <property type="protein sequence ID" value="OGF26266.1"/>
    <property type="molecule type" value="Genomic_DNA"/>
</dbReference>
<evidence type="ECO:0000313" key="2">
    <source>
        <dbReference type="Proteomes" id="UP000178367"/>
    </source>
</evidence>
<sequence length="81" mass="9373">MSQDQGTEYKIVDSNRLNIKIDWVCRDCSQEALLLEVNRGRGFSSIMTVHEDTCDICKKKKPVAAPRCFGYLKYQVPTDWE</sequence>
<accession>A0A1F5SI79</accession>
<dbReference type="STRING" id="1797994.A2227_03195"/>
<evidence type="ECO:0000313" key="1">
    <source>
        <dbReference type="EMBL" id="OGF26266.1"/>
    </source>
</evidence>
<proteinExistence type="predicted"/>
<gene>
    <name evidence="1" type="ORF">A2227_03195</name>
</gene>
<name>A0A1F5SI79_9BACT</name>
<protein>
    <submittedName>
        <fullName evidence="1">Uncharacterized protein</fullName>
    </submittedName>
</protein>
<dbReference type="AlphaFoldDB" id="A0A1F5SI79"/>